<feature type="transmembrane region" description="Helical" evidence="7">
    <location>
        <begin position="94"/>
        <end position="112"/>
    </location>
</feature>
<evidence type="ECO:0000256" key="5">
    <source>
        <dbReference type="ARBA" id="ARBA00022989"/>
    </source>
</evidence>
<feature type="transmembrane region" description="Helical" evidence="7">
    <location>
        <begin position="320"/>
        <end position="339"/>
    </location>
</feature>
<reference evidence="9" key="1">
    <citation type="journal article" date="2014" name="Int. J. Syst. Evol. Microbiol.">
        <title>Complete genome sequence of Corynebacterium casei LMG S-19264T (=DSM 44701T), isolated from a smear-ripened cheese.</title>
        <authorList>
            <consortium name="US DOE Joint Genome Institute (JGI-PGF)"/>
            <person name="Walter F."/>
            <person name="Albersmeier A."/>
            <person name="Kalinowski J."/>
            <person name="Ruckert C."/>
        </authorList>
    </citation>
    <scope>NUCLEOTIDE SEQUENCE</scope>
    <source>
        <strain evidence="9">VKM B-2935</strain>
    </source>
</reference>
<dbReference type="PANTHER" id="PTHR40074">
    <property type="entry name" value="O-ACETYLTRANSFERASE WECH"/>
    <property type="match status" value="1"/>
</dbReference>
<sequence length="369" mass="41362">MARANAVTDRATPATDRQAWIDTLRGTSIILVILVHTASFAGFNENDTLLFARLIDGINDAAAPLRMEIMFLLSGFFVSRGLSKGWRQYNLGKVNNILYPFVVWSLIAYSINKVGATFFGGRWGDWYDLLRLLVGATDYTWFLYDLFVFYLITPLLRRYNPLLVVGLALVIAFSLPREWFMWLPGYGDNVPGFERPIYKVNDLFYYFIFFFAGDYLVKNRIDLKAITHPAALALSAAAALTVLGLGYFNVVGKTWPGYAPLVLAALPIFCKVAVVASNSLLSAPVTYIGRNSIVFYLVHYPLYMVLVFVLKKLGIVDSSALFLLLLSAGLLVPLLVVVIKNTRQFNVVSLLFSPEFLMERRDKPLASEA</sequence>
<feature type="transmembrane region" description="Helical" evidence="7">
    <location>
        <begin position="159"/>
        <end position="176"/>
    </location>
</feature>
<proteinExistence type="inferred from homology"/>
<dbReference type="AlphaFoldDB" id="A0A9W6K3I3"/>
<comment type="caution">
    <text evidence="9">The sequence shown here is derived from an EMBL/GenBank/DDBJ whole genome shotgun (WGS) entry which is preliminary data.</text>
</comment>
<feature type="transmembrane region" description="Helical" evidence="7">
    <location>
        <begin position="132"/>
        <end position="152"/>
    </location>
</feature>
<gene>
    <name evidence="9" type="ORF">GCM10017655_11590</name>
</gene>
<dbReference type="GO" id="GO:0009246">
    <property type="term" value="P:enterobacterial common antigen biosynthetic process"/>
    <property type="evidence" value="ECO:0007669"/>
    <property type="project" value="TreeGrafter"/>
</dbReference>
<evidence type="ECO:0000256" key="4">
    <source>
        <dbReference type="ARBA" id="ARBA00022692"/>
    </source>
</evidence>
<evidence type="ECO:0000256" key="6">
    <source>
        <dbReference type="ARBA" id="ARBA00023136"/>
    </source>
</evidence>
<feature type="transmembrane region" description="Helical" evidence="7">
    <location>
        <begin position="196"/>
        <end position="217"/>
    </location>
</feature>
<organism evidence="9 10">
    <name type="scientific">Pseudomonas turukhanskensis</name>
    <dbReference type="NCBI Taxonomy" id="1806536"/>
    <lineage>
        <taxon>Bacteria</taxon>
        <taxon>Pseudomonadati</taxon>
        <taxon>Pseudomonadota</taxon>
        <taxon>Gammaproteobacteria</taxon>
        <taxon>Pseudomonadales</taxon>
        <taxon>Pseudomonadaceae</taxon>
        <taxon>Pseudomonas</taxon>
    </lineage>
</organism>
<evidence type="ECO:0000256" key="3">
    <source>
        <dbReference type="ARBA" id="ARBA00022475"/>
    </source>
</evidence>
<feature type="transmembrane region" description="Helical" evidence="7">
    <location>
        <begin position="260"/>
        <end position="281"/>
    </location>
</feature>
<dbReference type="Proteomes" id="UP001143328">
    <property type="component" value="Unassembled WGS sequence"/>
</dbReference>
<dbReference type="GO" id="GO:0016413">
    <property type="term" value="F:O-acetyltransferase activity"/>
    <property type="evidence" value="ECO:0007669"/>
    <property type="project" value="TreeGrafter"/>
</dbReference>
<evidence type="ECO:0000313" key="9">
    <source>
        <dbReference type="EMBL" id="GLK88097.1"/>
    </source>
</evidence>
<protein>
    <recommendedName>
        <fullName evidence="8">Acyltransferase 3 domain-containing protein</fullName>
    </recommendedName>
</protein>
<feature type="transmembrane region" description="Helical" evidence="7">
    <location>
        <begin position="229"/>
        <end position="248"/>
    </location>
</feature>
<evidence type="ECO:0000313" key="10">
    <source>
        <dbReference type="Proteomes" id="UP001143328"/>
    </source>
</evidence>
<dbReference type="EMBL" id="BSFN01000002">
    <property type="protein sequence ID" value="GLK88097.1"/>
    <property type="molecule type" value="Genomic_DNA"/>
</dbReference>
<evidence type="ECO:0000256" key="2">
    <source>
        <dbReference type="ARBA" id="ARBA00007400"/>
    </source>
</evidence>
<keyword evidence="5 7" id="KW-1133">Transmembrane helix</keyword>
<accession>A0A9W6K3I3</accession>
<dbReference type="Pfam" id="PF01757">
    <property type="entry name" value="Acyl_transf_3"/>
    <property type="match status" value="1"/>
</dbReference>
<keyword evidence="6 7" id="KW-0472">Membrane</keyword>
<dbReference type="InterPro" id="IPR002656">
    <property type="entry name" value="Acyl_transf_3_dom"/>
</dbReference>
<keyword evidence="4 7" id="KW-0812">Transmembrane</keyword>
<evidence type="ECO:0000256" key="7">
    <source>
        <dbReference type="SAM" id="Phobius"/>
    </source>
</evidence>
<dbReference type="PANTHER" id="PTHR40074:SF2">
    <property type="entry name" value="O-ACETYLTRANSFERASE WECH"/>
    <property type="match status" value="1"/>
</dbReference>
<dbReference type="RefSeq" id="WP_271194321.1">
    <property type="nucleotide sequence ID" value="NZ_BSFN01000002.1"/>
</dbReference>
<dbReference type="GO" id="GO:0005886">
    <property type="term" value="C:plasma membrane"/>
    <property type="evidence" value="ECO:0007669"/>
    <property type="project" value="UniProtKB-SubCell"/>
</dbReference>
<reference evidence="9" key="2">
    <citation type="submission" date="2023-01" db="EMBL/GenBank/DDBJ databases">
        <authorList>
            <person name="Sun Q."/>
            <person name="Evtushenko L."/>
        </authorList>
    </citation>
    <scope>NUCLEOTIDE SEQUENCE</scope>
    <source>
        <strain evidence="9">VKM B-2935</strain>
    </source>
</reference>
<comment type="subcellular location">
    <subcellularLocation>
        <location evidence="1">Cell membrane</location>
        <topology evidence="1">Multi-pass membrane protein</topology>
    </subcellularLocation>
</comment>
<evidence type="ECO:0000256" key="1">
    <source>
        <dbReference type="ARBA" id="ARBA00004651"/>
    </source>
</evidence>
<name>A0A9W6K3I3_9PSED</name>
<feature type="domain" description="Acyltransferase 3" evidence="8">
    <location>
        <begin position="19"/>
        <end position="336"/>
    </location>
</feature>
<feature type="transmembrane region" description="Helical" evidence="7">
    <location>
        <begin position="293"/>
        <end position="314"/>
    </location>
</feature>
<evidence type="ECO:0000259" key="8">
    <source>
        <dbReference type="Pfam" id="PF01757"/>
    </source>
</evidence>
<comment type="similarity">
    <text evidence="2">Belongs to the acyltransferase 3 family.</text>
</comment>
<keyword evidence="10" id="KW-1185">Reference proteome</keyword>
<keyword evidence="3" id="KW-1003">Cell membrane</keyword>